<feature type="domain" description="VWFA" evidence="1">
    <location>
        <begin position="97"/>
        <end position="203"/>
    </location>
</feature>
<dbReference type="InterPro" id="IPR036465">
    <property type="entry name" value="vWFA_dom_sf"/>
</dbReference>
<protein>
    <submittedName>
        <fullName evidence="3">VWFA domain-containing protein</fullName>
    </submittedName>
</protein>
<organism evidence="2 3">
    <name type="scientific">Ditylenchus dipsaci</name>
    <dbReference type="NCBI Taxonomy" id="166011"/>
    <lineage>
        <taxon>Eukaryota</taxon>
        <taxon>Metazoa</taxon>
        <taxon>Ecdysozoa</taxon>
        <taxon>Nematoda</taxon>
        <taxon>Chromadorea</taxon>
        <taxon>Rhabditida</taxon>
        <taxon>Tylenchina</taxon>
        <taxon>Tylenchomorpha</taxon>
        <taxon>Sphaerularioidea</taxon>
        <taxon>Anguinidae</taxon>
        <taxon>Anguininae</taxon>
        <taxon>Ditylenchus</taxon>
    </lineage>
</organism>
<evidence type="ECO:0000313" key="2">
    <source>
        <dbReference type="Proteomes" id="UP000887574"/>
    </source>
</evidence>
<proteinExistence type="predicted"/>
<reference evidence="3" key="1">
    <citation type="submission" date="2022-11" db="UniProtKB">
        <authorList>
            <consortium name="WormBaseParasite"/>
        </authorList>
    </citation>
    <scope>IDENTIFICATION</scope>
</reference>
<dbReference type="PROSITE" id="PS50234">
    <property type="entry name" value="VWFA"/>
    <property type="match status" value="1"/>
</dbReference>
<dbReference type="AlphaFoldDB" id="A0A915DZJ5"/>
<sequence length="234" mass="26916">MEGVRWIQLNPPEGYNKFQILVVFAAATGDPFFADKKELLAIAGHINHVVLQSGRELAEYDYYNHHYYHDHNDRKSFHWLRAGSCASVRFLHHNPCRLQHLQDPAERLLRQLYISPRHTRVAVVIFSSIGKTHTQFDLSRYKTVDQVIQAIRDIQYIGGLTALGEGIKKAIKQADERRGARLSWPTRSWWSSQTATTTKVLILSRRPVLQSPLASKSTLSQSWTPVRKECQSTR</sequence>
<dbReference type="Pfam" id="PF00092">
    <property type="entry name" value="VWA"/>
    <property type="match status" value="1"/>
</dbReference>
<dbReference type="InterPro" id="IPR050525">
    <property type="entry name" value="ECM_Assembly_Org"/>
</dbReference>
<dbReference type="Gene3D" id="3.40.50.410">
    <property type="entry name" value="von Willebrand factor, type A domain"/>
    <property type="match status" value="1"/>
</dbReference>
<dbReference type="InterPro" id="IPR002035">
    <property type="entry name" value="VWF_A"/>
</dbReference>
<accession>A0A915DZJ5</accession>
<dbReference type="PANTHER" id="PTHR24020">
    <property type="entry name" value="COLLAGEN ALPHA"/>
    <property type="match status" value="1"/>
</dbReference>
<evidence type="ECO:0000259" key="1">
    <source>
        <dbReference type="PROSITE" id="PS50234"/>
    </source>
</evidence>
<dbReference type="Proteomes" id="UP000887574">
    <property type="component" value="Unplaced"/>
</dbReference>
<dbReference type="PANTHER" id="PTHR24020:SF84">
    <property type="entry name" value="VWFA DOMAIN-CONTAINING PROTEIN"/>
    <property type="match status" value="1"/>
</dbReference>
<name>A0A915DZJ5_9BILA</name>
<evidence type="ECO:0000313" key="3">
    <source>
        <dbReference type="WBParaSite" id="jg24341"/>
    </source>
</evidence>
<dbReference type="WBParaSite" id="jg24341">
    <property type="protein sequence ID" value="jg24341"/>
    <property type="gene ID" value="jg24341"/>
</dbReference>
<dbReference type="SUPFAM" id="SSF53300">
    <property type="entry name" value="vWA-like"/>
    <property type="match status" value="1"/>
</dbReference>
<keyword evidence="2" id="KW-1185">Reference proteome</keyword>